<gene>
    <name evidence="1" type="ORF">MF646_00080</name>
</gene>
<dbReference type="RefSeq" id="WP_250094448.1">
    <property type="nucleotide sequence ID" value="NZ_JAKRYL010000001.1"/>
</dbReference>
<name>A0A9X1ZW61_9BACI</name>
<sequence>MTMKINKNLKVIGEGTYPGGDYEKIKVTGQGEISEGVSSKETKIIGECRIKGIASMDQVHVIGKLSIDEETKSNRIKVIGELNARKSMKADTLDMRGFLNGEGNVELEKMNLKGGFNIIGLLNVGDLLVNLQVAPSRVGEIGGEKIVIKSRGFLKRSYTLEAEVIEGDNIYLEHTTAKIVRGNDIEIGPNCHIEKVEYRSTFTSKDKNSKNILQINQI</sequence>
<organism evidence="1 2">
    <name type="scientific">Halalkalibacter alkaliphilus</name>
    <dbReference type="NCBI Taxonomy" id="2917993"/>
    <lineage>
        <taxon>Bacteria</taxon>
        <taxon>Bacillati</taxon>
        <taxon>Bacillota</taxon>
        <taxon>Bacilli</taxon>
        <taxon>Bacillales</taxon>
        <taxon>Bacillaceae</taxon>
        <taxon>Halalkalibacter</taxon>
    </lineage>
</organism>
<evidence type="ECO:0000313" key="1">
    <source>
        <dbReference type="EMBL" id="MCL7745506.1"/>
    </source>
</evidence>
<protein>
    <recommendedName>
        <fullName evidence="3">Polymer-forming cytoskeletal protein</fullName>
    </recommendedName>
</protein>
<comment type="caution">
    <text evidence="1">The sequence shown here is derived from an EMBL/GenBank/DDBJ whole genome shotgun (WGS) entry which is preliminary data.</text>
</comment>
<evidence type="ECO:0008006" key="3">
    <source>
        <dbReference type="Google" id="ProtNLM"/>
    </source>
</evidence>
<dbReference type="AlphaFoldDB" id="A0A9X1ZW61"/>
<dbReference type="Proteomes" id="UP001139150">
    <property type="component" value="Unassembled WGS sequence"/>
</dbReference>
<accession>A0A9X1ZW61</accession>
<keyword evidence="2" id="KW-1185">Reference proteome</keyword>
<dbReference type="EMBL" id="JAKRYL010000001">
    <property type="protein sequence ID" value="MCL7745506.1"/>
    <property type="molecule type" value="Genomic_DNA"/>
</dbReference>
<evidence type="ECO:0000313" key="2">
    <source>
        <dbReference type="Proteomes" id="UP001139150"/>
    </source>
</evidence>
<proteinExistence type="predicted"/>
<reference evidence="1" key="1">
    <citation type="submission" date="2022-02" db="EMBL/GenBank/DDBJ databases">
        <title>Halalkalibacter sp. nov. isolated from Lonar Lake, India.</title>
        <authorList>
            <person name="Joshi A."/>
            <person name="Thite S."/>
            <person name="Lodha T."/>
        </authorList>
    </citation>
    <scope>NUCLEOTIDE SEQUENCE</scope>
    <source>
        <strain evidence="1">MEB205</strain>
    </source>
</reference>